<evidence type="ECO:0000259" key="2">
    <source>
        <dbReference type="Pfam" id="PF04471"/>
    </source>
</evidence>
<dbReference type="SUPFAM" id="SSF52980">
    <property type="entry name" value="Restriction endonuclease-like"/>
    <property type="match status" value="1"/>
</dbReference>
<keyword evidence="3" id="KW-0378">Hydrolase</keyword>
<protein>
    <submittedName>
        <fullName evidence="3">Restriction endonuclease</fullName>
    </submittedName>
</protein>
<dbReference type="Proteomes" id="UP001595923">
    <property type="component" value="Unassembled WGS sequence"/>
</dbReference>
<dbReference type="RefSeq" id="WP_378576425.1">
    <property type="nucleotide sequence ID" value="NZ_JBHSFQ010000018.1"/>
</dbReference>
<accession>A0ABV9DYA4</accession>
<dbReference type="InterPro" id="IPR052906">
    <property type="entry name" value="Type_IV_Methyl-Rstrct_Enzyme"/>
</dbReference>
<evidence type="ECO:0000313" key="4">
    <source>
        <dbReference type="Proteomes" id="UP001595923"/>
    </source>
</evidence>
<dbReference type="Gene3D" id="3.40.1350.10">
    <property type="match status" value="1"/>
</dbReference>
<comment type="caution">
    <text evidence="3">The sequence shown here is derived from an EMBL/GenBank/DDBJ whole genome shotgun (WGS) entry which is preliminary data.</text>
</comment>
<dbReference type="PANTHER" id="PTHR30015">
    <property type="entry name" value="MRR RESTRICTION SYSTEM PROTEIN"/>
    <property type="match status" value="1"/>
</dbReference>
<gene>
    <name evidence="3" type="ORF">ACFO4E_18345</name>
</gene>
<dbReference type="InterPro" id="IPR011856">
    <property type="entry name" value="tRNA_endonuc-like_dom_sf"/>
</dbReference>
<dbReference type="PANTHER" id="PTHR30015:SF7">
    <property type="entry name" value="TYPE IV METHYL-DIRECTED RESTRICTION ENZYME ECOKMRR"/>
    <property type="match status" value="1"/>
</dbReference>
<organism evidence="3 4">
    <name type="scientific">Nocardiopsis mangrovi</name>
    <dbReference type="NCBI Taxonomy" id="1179818"/>
    <lineage>
        <taxon>Bacteria</taxon>
        <taxon>Bacillati</taxon>
        <taxon>Actinomycetota</taxon>
        <taxon>Actinomycetes</taxon>
        <taxon>Streptosporangiales</taxon>
        <taxon>Nocardiopsidaceae</taxon>
        <taxon>Nocardiopsis</taxon>
    </lineage>
</organism>
<keyword evidence="3" id="KW-0255">Endonuclease</keyword>
<evidence type="ECO:0000313" key="3">
    <source>
        <dbReference type="EMBL" id="MFC4563825.1"/>
    </source>
</evidence>
<feature type="domain" description="Restriction endonuclease type IV Mrr" evidence="2">
    <location>
        <begin position="421"/>
        <end position="533"/>
    </location>
</feature>
<feature type="region of interest" description="Disordered" evidence="1">
    <location>
        <begin position="35"/>
        <end position="92"/>
    </location>
</feature>
<dbReference type="EMBL" id="JBHSFQ010000018">
    <property type="protein sequence ID" value="MFC4563825.1"/>
    <property type="molecule type" value="Genomic_DNA"/>
</dbReference>
<dbReference type="Pfam" id="PF04471">
    <property type="entry name" value="Mrr_cat"/>
    <property type="match status" value="1"/>
</dbReference>
<dbReference type="InterPro" id="IPR011335">
    <property type="entry name" value="Restrct_endonuc-II-like"/>
</dbReference>
<reference evidence="4" key="1">
    <citation type="journal article" date="2019" name="Int. J. Syst. Evol. Microbiol.">
        <title>The Global Catalogue of Microorganisms (GCM) 10K type strain sequencing project: providing services to taxonomists for standard genome sequencing and annotation.</title>
        <authorList>
            <consortium name="The Broad Institute Genomics Platform"/>
            <consortium name="The Broad Institute Genome Sequencing Center for Infectious Disease"/>
            <person name="Wu L."/>
            <person name="Ma J."/>
        </authorList>
    </citation>
    <scope>NUCLEOTIDE SEQUENCE [LARGE SCALE GENOMIC DNA]</scope>
    <source>
        <strain evidence="4">XZYJ18</strain>
    </source>
</reference>
<dbReference type="GO" id="GO:0004519">
    <property type="term" value="F:endonuclease activity"/>
    <property type="evidence" value="ECO:0007669"/>
    <property type="project" value="UniProtKB-KW"/>
</dbReference>
<name>A0ABV9DYA4_9ACTN</name>
<evidence type="ECO:0000256" key="1">
    <source>
        <dbReference type="SAM" id="MobiDB-lite"/>
    </source>
</evidence>
<feature type="compositionally biased region" description="Polar residues" evidence="1">
    <location>
        <begin position="553"/>
        <end position="566"/>
    </location>
</feature>
<feature type="compositionally biased region" description="Basic and acidic residues" evidence="1">
    <location>
        <begin position="39"/>
        <end position="92"/>
    </location>
</feature>
<sequence length="566" mass="63565">MTDEVSAIRFRLSVPRITFMKNHSSASDRRICGMAQRGGRSEWERQQAAARREAERAAKEEARREKEAERRRKQQHVEDQQKRSEDRTREVEQRVAALDGALPGALQRAPLRFDDLVVKPKIPRFDPGRLDTPEFQPAWAEYEPEPPGLFSLLFGGSARHDREVERAKQAFQDAVTAHKERESQRLSALSKARGEHAARVRAIEDEARSENALLNTRSVEFAQGRPEAVEWFVARILERSAYPEGFPRKFQVAYRPQNRDIVVELELPPTSVIPDVRGYKYVKTRDAIDPIPRPATEVKKRYAQLIASVALRTLHEILSATPADVVDAVVFNGRLTTTDRATGKTTLLHLLSVESERAEFEDLVLSKVDAVACLKRLNALVSPNPYDLEAIEPLIEFDLKRFRFADDIDVVSDLDSRKNLLKLNPTEFEHLVRELFSAMGAEAWTTLPSKDGGVDAVATSKNIFFGGVCLIQAKRWSNLVGLDAVHALTGVMSDHNATTGVLVTTSWFGRASEQFAQRNRIKLINGAELKHLIKEHLGIDVVPGVAPKHKPRASNNKQTGRPGPTQ</sequence>
<proteinExistence type="predicted"/>
<feature type="region of interest" description="Disordered" evidence="1">
    <location>
        <begin position="544"/>
        <end position="566"/>
    </location>
</feature>
<dbReference type="InterPro" id="IPR007560">
    <property type="entry name" value="Restrct_endonuc_IV_Mrr"/>
</dbReference>
<keyword evidence="3" id="KW-0540">Nuclease</keyword>
<keyword evidence="4" id="KW-1185">Reference proteome</keyword>